<dbReference type="InParanoid" id="A0A0V0YQ32"/>
<evidence type="ECO:0000313" key="1">
    <source>
        <dbReference type="EMBL" id="KRY02256.1"/>
    </source>
</evidence>
<sequence>MVETLESRISYWWVRIMFPEEIGNWEKSYSCIPVRTG</sequence>
<dbReference type="EMBL" id="JYDH01006411">
    <property type="protein sequence ID" value="KRY02256.1"/>
    <property type="molecule type" value="Genomic_DNA"/>
</dbReference>
<dbReference type="Proteomes" id="UP000054776">
    <property type="component" value="Unassembled WGS sequence"/>
</dbReference>
<keyword evidence="2" id="KW-1185">Reference proteome</keyword>
<accession>A0A0V0YQ32</accession>
<gene>
    <name evidence="1" type="ORF">T01_10119</name>
</gene>
<evidence type="ECO:0000313" key="2">
    <source>
        <dbReference type="Proteomes" id="UP000054776"/>
    </source>
</evidence>
<protein>
    <submittedName>
        <fullName evidence="1">Uncharacterized protein</fullName>
    </submittedName>
</protein>
<reference evidence="1 2" key="1">
    <citation type="submission" date="2015-01" db="EMBL/GenBank/DDBJ databases">
        <title>Evolution of Trichinella species and genotypes.</title>
        <authorList>
            <person name="Korhonen P.K."/>
            <person name="Edoardo P."/>
            <person name="Giuseppe L.R."/>
            <person name="Gasser R.B."/>
        </authorList>
    </citation>
    <scope>NUCLEOTIDE SEQUENCE [LARGE SCALE GENOMIC DNA]</scope>
    <source>
        <strain evidence="1">ISS3</strain>
    </source>
</reference>
<proteinExistence type="predicted"/>
<name>A0A0V0YQ32_TRISP</name>
<dbReference type="AlphaFoldDB" id="A0A0V0YQ32"/>
<comment type="caution">
    <text evidence="1">The sequence shown here is derived from an EMBL/GenBank/DDBJ whole genome shotgun (WGS) entry which is preliminary data.</text>
</comment>
<organism evidence="1 2">
    <name type="scientific">Trichinella spiralis</name>
    <name type="common">Trichina worm</name>
    <dbReference type="NCBI Taxonomy" id="6334"/>
    <lineage>
        <taxon>Eukaryota</taxon>
        <taxon>Metazoa</taxon>
        <taxon>Ecdysozoa</taxon>
        <taxon>Nematoda</taxon>
        <taxon>Enoplea</taxon>
        <taxon>Dorylaimia</taxon>
        <taxon>Trichinellida</taxon>
        <taxon>Trichinellidae</taxon>
        <taxon>Trichinella</taxon>
    </lineage>
</organism>